<dbReference type="EMBL" id="EQ999975">
    <property type="protein sequence ID" value="OAT00815.1"/>
    <property type="molecule type" value="Genomic_DNA"/>
</dbReference>
<reference evidence="5" key="1">
    <citation type="journal article" date="2015" name="PLoS Genet.">
        <title>The dynamic genome and transcriptome of the human fungal pathogen Blastomyces and close relative Emmonsia.</title>
        <authorList>
            <person name="Munoz J.F."/>
            <person name="Gauthier G.M."/>
            <person name="Desjardins C.A."/>
            <person name="Gallo J.E."/>
            <person name="Holder J."/>
            <person name="Sullivan T.D."/>
            <person name="Marty A.J."/>
            <person name="Carmen J.C."/>
            <person name="Chen Z."/>
            <person name="Ding L."/>
            <person name="Gujja S."/>
            <person name="Magrini V."/>
            <person name="Misas E."/>
            <person name="Mitreva M."/>
            <person name="Priest M."/>
            <person name="Saif S."/>
            <person name="Whiston E.A."/>
            <person name="Young S."/>
            <person name="Zeng Q."/>
            <person name="Goldman W.E."/>
            <person name="Mardis E.R."/>
            <person name="Taylor J.W."/>
            <person name="McEwen J.G."/>
            <person name="Clay O.K."/>
            <person name="Klein B.S."/>
            <person name="Cuomo C.A."/>
        </authorList>
    </citation>
    <scope>NUCLEOTIDE SEQUENCE [LARGE SCALE GENOMIC DNA]</scope>
    <source>
        <strain evidence="5">ER-3 / ATCC MYA-2586</strain>
    </source>
</reference>
<keyword evidence="2 3" id="KW-0040">ANK repeat</keyword>
<dbReference type="Pfam" id="PF12796">
    <property type="entry name" value="Ank_2"/>
    <property type="match status" value="1"/>
</dbReference>
<evidence type="ECO:0000256" key="3">
    <source>
        <dbReference type="PROSITE-ProRule" id="PRU00023"/>
    </source>
</evidence>
<sequence>MPSPVSVPSFITVGSVYRYNREPPLFTYMDGNFMTSPREPRLYSLLDAKLYRLGANSSLLWAAEHGNEITARKALNARASLRALGTDDKTPLIIACQRGHVKVVELLLNRDGIDLNGVVNDWSPPDRQFSVFGSARQTMSPLLFAAHENHADIVKLLLDQPGVNPHFTDG</sequence>
<organism evidence="4 5">
    <name type="scientific">Ajellomyces dermatitidis (strain ER-3 / ATCC MYA-2586)</name>
    <name type="common">Blastomyces dermatitidis</name>
    <dbReference type="NCBI Taxonomy" id="559297"/>
    <lineage>
        <taxon>Eukaryota</taxon>
        <taxon>Fungi</taxon>
        <taxon>Dikarya</taxon>
        <taxon>Ascomycota</taxon>
        <taxon>Pezizomycotina</taxon>
        <taxon>Eurotiomycetes</taxon>
        <taxon>Eurotiomycetidae</taxon>
        <taxon>Onygenales</taxon>
        <taxon>Ajellomycetaceae</taxon>
        <taxon>Blastomyces</taxon>
    </lineage>
</organism>
<dbReference type="Proteomes" id="UP000002039">
    <property type="component" value="Unassembled WGS sequence"/>
</dbReference>
<dbReference type="SMART" id="SM00248">
    <property type="entry name" value="ANK"/>
    <property type="match status" value="3"/>
</dbReference>
<dbReference type="RefSeq" id="XP_045280542.1">
    <property type="nucleotide sequence ID" value="XM_045425958.1"/>
</dbReference>
<evidence type="ECO:0000313" key="5">
    <source>
        <dbReference type="Proteomes" id="UP000002039"/>
    </source>
</evidence>
<dbReference type="GeneID" id="69031656"/>
<dbReference type="PROSITE" id="PS50088">
    <property type="entry name" value="ANK_REPEAT"/>
    <property type="match status" value="1"/>
</dbReference>
<keyword evidence="5" id="KW-1185">Reference proteome</keyword>
<dbReference type="SUPFAM" id="SSF48403">
    <property type="entry name" value="Ankyrin repeat"/>
    <property type="match status" value="1"/>
</dbReference>
<proteinExistence type="predicted"/>
<evidence type="ECO:0000313" key="4">
    <source>
        <dbReference type="EMBL" id="OAT00815.1"/>
    </source>
</evidence>
<gene>
    <name evidence="4" type="ORF">BDCG_16764</name>
</gene>
<protein>
    <recommendedName>
        <fullName evidence="6">Ankyrin repeat protein</fullName>
    </recommendedName>
</protein>
<dbReference type="PANTHER" id="PTHR24198">
    <property type="entry name" value="ANKYRIN REPEAT AND PROTEIN KINASE DOMAIN-CONTAINING PROTEIN"/>
    <property type="match status" value="1"/>
</dbReference>
<feature type="repeat" description="ANK" evidence="3">
    <location>
        <begin position="87"/>
        <end position="110"/>
    </location>
</feature>
<name>A0ABX2VUG7_AJEDR</name>
<keyword evidence="1" id="KW-0677">Repeat</keyword>
<evidence type="ECO:0000256" key="2">
    <source>
        <dbReference type="ARBA" id="ARBA00023043"/>
    </source>
</evidence>
<dbReference type="InterPro" id="IPR036770">
    <property type="entry name" value="Ankyrin_rpt-contain_sf"/>
</dbReference>
<dbReference type="PANTHER" id="PTHR24198:SF165">
    <property type="entry name" value="ANKYRIN REPEAT-CONTAINING PROTEIN-RELATED"/>
    <property type="match status" value="1"/>
</dbReference>
<evidence type="ECO:0008006" key="6">
    <source>
        <dbReference type="Google" id="ProtNLM"/>
    </source>
</evidence>
<accession>A0ABX2VUG7</accession>
<dbReference type="InterPro" id="IPR002110">
    <property type="entry name" value="Ankyrin_rpt"/>
</dbReference>
<dbReference type="PROSITE" id="PS50297">
    <property type="entry name" value="ANK_REP_REGION"/>
    <property type="match status" value="1"/>
</dbReference>
<dbReference type="Gene3D" id="1.25.40.20">
    <property type="entry name" value="Ankyrin repeat-containing domain"/>
    <property type="match status" value="2"/>
</dbReference>
<evidence type="ECO:0000256" key="1">
    <source>
        <dbReference type="ARBA" id="ARBA00022737"/>
    </source>
</evidence>